<evidence type="ECO:0000256" key="1">
    <source>
        <dbReference type="SAM" id="SignalP"/>
    </source>
</evidence>
<evidence type="ECO:0000313" key="3">
    <source>
        <dbReference type="Proteomes" id="UP001432027"/>
    </source>
</evidence>
<comment type="caution">
    <text evidence="2">The sequence shown here is derived from an EMBL/GenBank/DDBJ whole genome shotgun (WGS) entry which is preliminary data.</text>
</comment>
<sequence>MSIWLLILLATAIQATVPFHWEFDLKQCSYNNYNKGYTNVIYQRRNSTRKKLRKVENSDRGKFLAMNSNVRTIATKSKSQMIKIGGGTMRRLNAKTESIKSVTADFHMKSSGISKAMKL</sequence>
<protein>
    <submittedName>
        <fullName evidence="2">Uncharacterized protein</fullName>
    </submittedName>
</protein>
<reference evidence="2" key="1">
    <citation type="submission" date="2023-10" db="EMBL/GenBank/DDBJ databases">
        <title>Genome assembly of Pristionchus species.</title>
        <authorList>
            <person name="Yoshida K."/>
            <person name="Sommer R.J."/>
        </authorList>
    </citation>
    <scope>NUCLEOTIDE SEQUENCE</scope>
    <source>
        <strain evidence="2">RS0144</strain>
    </source>
</reference>
<gene>
    <name evidence="2" type="ORF">PENTCL1PPCAC_11870</name>
</gene>
<dbReference type="EMBL" id="BTSX01000003">
    <property type="protein sequence ID" value="GMS89695.1"/>
    <property type="molecule type" value="Genomic_DNA"/>
</dbReference>
<proteinExistence type="predicted"/>
<organism evidence="2 3">
    <name type="scientific">Pristionchus entomophagus</name>
    <dbReference type="NCBI Taxonomy" id="358040"/>
    <lineage>
        <taxon>Eukaryota</taxon>
        <taxon>Metazoa</taxon>
        <taxon>Ecdysozoa</taxon>
        <taxon>Nematoda</taxon>
        <taxon>Chromadorea</taxon>
        <taxon>Rhabditida</taxon>
        <taxon>Rhabditina</taxon>
        <taxon>Diplogasteromorpha</taxon>
        <taxon>Diplogasteroidea</taxon>
        <taxon>Neodiplogasteridae</taxon>
        <taxon>Pristionchus</taxon>
    </lineage>
</organism>
<keyword evidence="3" id="KW-1185">Reference proteome</keyword>
<feature type="signal peptide" evidence="1">
    <location>
        <begin position="1"/>
        <end position="15"/>
    </location>
</feature>
<keyword evidence="1" id="KW-0732">Signal</keyword>
<evidence type="ECO:0000313" key="2">
    <source>
        <dbReference type="EMBL" id="GMS89695.1"/>
    </source>
</evidence>
<accession>A0AAV5T3P4</accession>
<dbReference type="AlphaFoldDB" id="A0AAV5T3P4"/>
<dbReference type="Proteomes" id="UP001432027">
    <property type="component" value="Unassembled WGS sequence"/>
</dbReference>
<feature type="chain" id="PRO_5043383341" evidence="1">
    <location>
        <begin position="16"/>
        <end position="119"/>
    </location>
</feature>
<name>A0AAV5T3P4_9BILA</name>